<dbReference type="Proteomes" id="UP001385951">
    <property type="component" value="Unassembled WGS sequence"/>
</dbReference>
<sequence length="461" mass="53077">MLFQRQLPPELTDLIIDEVKAIQKDSRNSSSFSMRHLALVCKDWLPRVRYHAFSSVTLGCQDLLSDIAMIRNANIALYIRRLELNGGEDKTAADVSDIFGLLQLLPNLRVLNLRSILLVYRWHTHDSVVFKGEFKLEKLRLHKVIIVDHSLKSDEKRPDGTNQYETIQTSLEHLLPIFSSLGSLELDFVTQSGWLNVCRRKKNRCTPVASHSGHPNSPVSRRLRTLILKELYTPSAYFWPALSSYAVSELVLQPTELRDVEFLFRNGPILVNPQRLTLRFWHFLTKQPCSSSQLIPYLPQLKSIDTLSLFFSLTGAKTIESPVIIDMLDFLLVANTSIRSLILEIAIYDCDNVEKTSESRSGISGEANSHSIYSYFDSVWPWEHLRKALQNFRQLEQLQLIFFGCSHRDCEKESLQRSRLAHASKIHTNLPELHRQGKLLVEWRGLNLLGLQWDRAVHNIR</sequence>
<evidence type="ECO:0000313" key="1">
    <source>
        <dbReference type="EMBL" id="KAK7685988.1"/>
    </source>
</evidence>
<keyword evidence="2" id="KW-1185">Reference proteome</keyword>
<name>A0AAW0FWX7_9APHY</name>
<reference evidence="1 2" key="1">
    <citation type="submission" date="2022-09" db="EMBL/GenBank/DDBJ databases">
        <authorList>
            <person name="Palmer J.M."/>
        </authorList>
    </citation>
    <scope>NUCLEOTIDE SEQUENCE [LARGE SCALE GENOMIC DNA]</scope>
    <source>
        <strain evidence="1 2">DSM 7382</strain>
    </source>
</reference>
<dbReference type="AlphaFoldDB" id="A0AAW0FWX7"/>
<evidence type="ECO:0008006" key="3">
    <source>
        <dbReference type="Google" id="ProtNLM"/>
    </source>
</evidence>
<proteinExistence type="predicted"/>
<gene>
    <name evidence="1" type="ORF">QCA50_010799</name>
</gene>
<organism evidence="1 2">
    <name type="scientific">Cerrena zonata</name>
    <dbReference type="NCBI Taxonomy" id="2478898"/>
    <lineage>
        <taxon>Eukaryota</taxon>
        <taxon>Fungi</taxon>
        <taxon>Dikarya</taxon>
        <taxon>Basidiomycota</taxon>
        <taxon>Agaricomycotina</taxon>
        <taxon>Agaricomycetes</taxon>
        <taxon>Polyporales</taxon>
        <taxon>Cerrenaceae</taxon>
        <taxon>Cerrena</taxon>
    </lineage>
</organism>
<protein>
    <recommendedName>
        <fullName evidence="3">F-box domain-containing protein</fullName>
    </recommendedName>
</protein>
<evidence type="ECO:0000313" key="2">
    <source>
        <dbReference type="Proteomes" id="UP001385951"/>
    </source>
</evidence>
<accession>A0AAW0FWX7</accession>
<comment type="caution">
    <text evidence="1">The sequence shown here is derived from an EMBL/GenBank/DDBJ whole genome shotgun (WGS) entry which is preliminary data.</text>
</comment>
<dbReference type="EMBL" id="JASBNA010000018">
    <property type="protein sequence ID" value="KAK7685988.1"/>
    <property type="molecule type" value="Genomic_DNA"/>
</dbReference>